<sequence>PSTISGYLILPIPLPSIPSVPPATHYLYVRRHQPKLPTVDDDRSLFVVNVPADSTESHFRKLFNAIGGGRVEGVRFEGEKEAGGKGEKKRKRDEEEEEEEGERDLPSVWEREVRRSGATAVVVFVDKASCEMSLKKVGKISGKVEKVGWVWGENVGGPELGFSRYLTHHALTFPSPTTLQPRIDAYISHFTRLETLRAAALARMRGQVDEDGFTVVVRGGRSAPAKMEEARAVLEKKRKEDEERRKGNLGFYRFQRREDKKEEMRRLVERFEGDRRKVEDRKGRGKFR</sequence>
<dbReference type="OrthoDB" id="5390at2759"/>
<dbReference type="GO" id="GO:0034456">
    <property type="term" value="C:UTP-C complex"/>
    <property type="evidence" value="ECO:0007669"/>
    <property type="project" value="TreeGrafter"/>
</dbReference>
<dbReference type="InParanoid" id="A0A3N4LQY2"/>
<proteinExistence type="inferred from homology"/>
<comment type="similarity">
    <text evidence="1">Belongs to the RRP7 family.</text>
</comment>
<dbReference type="GO" id="GO:0006364">
    <property type="term" value="P:rRNA processing"/>
    <property type="evidence" value="ECO:0007669"/>
    <property type="project" value="TreeGrafter"/>
</dbReference>
<dbReference type="GO" id="GO:0000028">
    <property type="term" value="P:ribosomal small subunit assembly"/>
    <property type="evidence" value="ECO:0007669"/>
    <property type="project" value="TreeGrafter"/>
</dbReference>
<dbReference type="Proteomes" id="UP000267821">
    <property type="component" value="Unassembled WGS sequence"/>
</dbReference>
<dbReference type="AlphaFoldDB" id="A0A3N4LQY2"/>
<evidence type="ECO:0008006" key="7">
    <source>
        <dbReference type="Google" id="ProtNLM"/>
    </source>
</evidence>
<gene>
    <name evidence="5" type="ORF">L211DRAFT_756609</name>
</gene>
<feature type="compositionally biased region" description="Basic and acidic residues" evidence="2">
    <location>
        <begin position="74"/>
        <end position="86"/>
    </location>
</feature>
<dbReference type="InterPro" id="IPR035979">
    <property type="entry name" value="RBD_domain_sf"/>
</dbReference>
<dbReference type="PANTHER" id="PTHR13191:SF0">
    <property type="entry name" value="RIBOSOMAL RNA-PROCESSING PROTEIN 7 HOMOLOG A-RELATED"/>
    <property type="match status" value="1"/>
</dbReference>
<feature type="non-terminal residue" evidence="5">
    <location>
        <position position="288"/>
    </location>
</feature>
<dbReference type="Pfam" id="PF12923">
    <property type="entry name" value="RRP7"/>
    <property type="match status" value="1"/>
</dbReference>
<evidence type="ECO:0000313" key="5">
    <source>
        <dbReference type="EMBL" id="RPB25250.1"/>
    </source>
</evidence>
<dbReference type="InterPro" id="IPR040446">
    <property type="entry name" value="RRP7"/>
</dbReference>
<evidence type="ECO:0000259" key="4">
    <source>
        <dbReference type="Pfam" id="PF17799"/>
    </source>
</evidence>
<dbReference type="InterPro" id="IPR040447">
    <property type="entry name" value="RRM_Rrp7"/>
</dbReference>
<dbReference type="STRING" id="1051890.A0A3N4LQY2"/>
<feature type="domain" description="Rrp7 RRM-like N-terminal" evidence="4">
    <location>
        <begin position="4"/>
        <end position="153"/>
    </location>
</feature>
<dbReference type="PANTHER" id="PTHR13191">
    <property type="entry name" value="RIBOSOMAL RNA PROCESSING PROTEIN 7-RELATED"/>
    <property type="match status" value="1"/>
</dbReference>
<evidence type="ECO:0000259" key="3">
    <source>
        <dbReference type="Pfam" id="PF12923"/>
    </source>
</evidence>
<dbReference type="InterPro" id="IPR024326">
    <property type="entry name" value="RRP7_C"/>
</dbReference>
<keyword evidence="6" id="KW-1185">Reference proteome</keyword>
<dbReference type="CDD" id="cd12293">
    <property type="entry name" value="dRRM_Rrp7p"/>
    <property type="match status" value="1"/>
</dbReference>
<protein>
    <recommendedName>
        <fullName evidence="7">RRM domain-containing protein</fullName>
    </recommendedName>
</protein>
<reference evidence="5 6" key="1">
    <citation type="journal article" date="2018" name="Nat. Ecol. Evol.">
        <title>Pezizomycetes genomes reveal the molecular basis of ectomycorrhizal truffle lifestyle.</title>
        <authorList>
            <person name="Murat C."/>
            <person name="Payen T."/>
            <person name="Noel B."/>
            <person name="Kuo A."/>
            <person name="Morin E."/>
            <person name="Chen J."/>
            <person name="Kohler A."/>
            <person name="Krizsan K."/>
            <person name="Balestrini R."/>
            <person name="Da Silva C."/>
            <person name="Montanini B."/>
            <person name="Hainaut M."/>
            <person name="Levati E."/>
            <person name="Barry K.W."/>
            <person name="Belfiori B."/>
            <person name="Cichocki N."/>
            <person name="Clum A."/>
            <person name="Dockter R.B."/>
            <person name="Fauchery L."/>
            <person name="Guy J."/>
            <person name="Iotti M."/>
            <person name="Le Tacon F."/>
            <person name="Lindquist E.A."/>
            <person name="Lipzen A."/>
            <person name="Malagnac F."/>
            <person name="Mello A."/>
            <person name="Molinier V."/>
            <person name="Miyauchi S."/>
            <person name="Poulain J."/>
            <person name="Riccioni C."/>
            <person name="Rubini A."/>
            <person name="Sitrit Y."/>
            <person name="Splivallo R."/>
            <person name="Traeger S."/>
            <person name="Wang M."/>
            <person name="Zifcakova L."/>
            <person name="Wipf D."/>
            <person name="Zambonelli A."/>
            <person name="Paolocci F."/>
            <person name="Nowrousian M."/>
            <person name="Ottonello S."/>
            <person name="Baldrian P."/>
            <person name="Spatafora J.W."/>
            <person name="Henrissat B."/>
            <person name="Nagy L.G."/>
            <person name="Aury J.M."/>
            <person name="Wincker P."/>
            <person name="Grigoriev I.V."/>
            <person name="Bonfante P."/>
            <person name="Martin F.M."/>
        </authorList>
    </citation>
    <scope>NUCLEOTIDE SEQUENCE [LARGE SCALE GENOMIC DNA]</scope>
    <source>
        <strain evidence="5 6">ATCC MYA-4762</strain>
    </source>
</reference>
<dbReference type="GO" id="GO:0003676">
    <property type="term" value="F:nucleic acid binding"/>
    <property type="evidence" value="ECO:0007669"/>
    <property type="project" value="InterPro"/>
</dbReference>
<dbReference type="CDD" id="cd12950">
    <property type="entry name" value="RRP7_Rrp7p"/>
    <property type="match status" value="1"/>
</dbReference>
<dbReference type="EMBL" id="ML121538">
    <property type="protein sequence ID" value="RPB25250.1"/>
    <property type="molecule type" value="Genomic_DNA"/>
</dbReference>
<evidence type="ECO:0000256" key="2">
    <source>
        <dbReference type="SAM" id="MobiDB-lite"/>
    </source>
</evidence>
<name>A0A3N4LQY2_9PEZI</name>
<dbReference type="GO" id="GO:0032545">
    <property type="term" value="C:CURI complex"/>
    <property type="evidence" value="ECO:0007669"/>
    <property type="project" value="TreeGrafter"/>
</dbReference>
<dbReference type="Pfam" id="PF17799">
    <property type="entry name" value="RRM_Rrp7"/>
    <property type="match status" value="1"/>
</dbReference>
<dbReference type="Gene3D" id="6.10.250.1770">
    <property type="match status" value="1"/>
</dbReference>
<dbReference type="FunCoup" id="A0A3N4LQY2">
    <property type="interactions" value="232"/>
</dbReference>
<evidence type="ECO:0000256" key="1">
    <source>
        <dbReference type="ARBA" id="ARBA00006110"/>
    </source>
</evidence>
<evidence type="ECO:0000313" key="6">
    <source>
        <dbReference type="Proteomes" id="UP000267821"/>
    </source>
</evidence>
<organism evidence="5 6">
    <name type="scientific">Terfezia boudieri ATCC MYA-4762</name>
    <dbReference type="NCBI Taxonomy" id="1051890"/>
    <lineage>
        <taxon>Eukaryota</taxon>
        <taxon>Fungi</taxon>
        <taxon>Dikarya</taxon>
        <taxon>Ascomycota</taxon>
        <taxon>Pezizomycotina</taxon>
        <taxon>Pezizomycetes</taxon>
        <taxon>Pezizales</taxon>
        <taxon>Pezizaceae</taxon>
        <taxon>Terfezia</taxon>
    </lineage>
</organism>
<feature type="non-terminal residue" evidence="5">
    <location>
        <position position="1"/>
    </location>
</feature>
<dbReference type="SUPFAM" id="SSF54928">
    <property type="entry name" value="RNA-binding domain, RBD"/>
    <property type="match status" value="1"/>
</dbReference>
<feature type="domain" description="Ribosomal RNA-processing protein 7 C-terminal" evidence="3">
    <location>
        <begin position="172"/>
        <end position="288"/>
    </location>
</feature>
<accession>A0A3N4LQY2</accession>
<feature type="region of interest" description="Disordered" evidence="2">
    <location>
        <begin position="74"/>
        <end position="106"/>
    </location>
</feature>